<proteinExistence type="predicted"/>
<evidence type="ECO:0000313" key="2">
    <source>
        <dbReference type="Proteomes" id="UP000207598"/>
    </source>
</evidence>
<organism evidence="1 2">
    <name type="scientific">Maliponia aquimaris</name>
    <dbReference type="NCBI Taxonomy" id="1673631"/>
    <lineage>
        <taxon>Bacteria</taxon>
        <taxon>Pseudomonadati</taxon>
        <taxon>Pseudomonadota</taxon>
        <taxon>Alphaproteobacteria</taxon>
        <taxon>Rhodobacterales</taxon>
        <taxon>Paracoccaceae</taxon>
        <taxon>Maliponia</taxon>
    </lineage>
</organism>
<dbReference type="Proteomes" id="UP000207598">
    <property type="component" value="Unassembled WGS sequence"/>
</dbReference>
<dbReference type="EMBL" id="FXYF01000001">
    <property type="protein sequence ID" value="SMX33373.1"/>
    <property type="molecule type" value="Genomic_DNA"/>
</dbReference>
<accession>A0A238JSD2</accession>
<protein>
    <recommendedName>
        <fullName evidence="3">DUF3616 domain-containing protein</fullName>
    </recommendedName>
</protein>
<name>A0A238JSD2_9RHOB</name>
<sequence>MNIKCIEGTIKNSHLFGKSLAIGADWIAIGDPGAGLVHIFDKRPPHLEIEVIKSPELGEKGFGFTLSAGANALFIGAYSKDGSIESGAVYRYEFYGQIHEIARSDTKDVIGFSLAAEQERVVFGRRSIGERFVADGTVTVIGPTGRHDYLPDGYKDYFGQSVDVSGDVLVSAAPAIGVLGSLWLAEIKGGETQGRLLTVPEEFSELLQRRDGPVALSEKACVLSGDSGVLPSQSMAWIGCDPERTQLLDAQGDVDAAEMFVVFSGVNGSYPDWGLEHSIRLFRLNDAEDGFEFVDLANRHIKASPGRSVALSPDMLLIGAYAGQRGSRVYVMDPREINLSETEITLSCN</sequence>
<evidence type="ECO:0000313" key="1">
    <source>
        <dbReference type="EMBL" id="SMX33373.1"/>
    </source>
</evidence>
<keyword evidence="2" id="KW-1185">Reference proteome</keyword>
<dbReference type="AlphaFoldDB" id="A0A238JSD2"/>
<reference evidence="1 2" key="1">
    <citation type="submission" date="2017-05" db="EMBL/GenBank/DDBJ databases">
        <authorList>
            <person name="Song R."/>
            <person name="Chenine A.L."/>
            <person name="Ruprecht R.M."/>
        </authorList>
    </citation>
    <scope>NUCLEOTIDE SEQUENCE [LARGE SCALE GENOMIC DNA]</scope>
    <source>
        <strain evidence="1 2">CECT 8898</strain>
    </source>
</reference>
<gene>
    <name evidence="1" type="ORF">MAA8898_00452</name>
</gene>
<evidence type="ECO:0008006" key="3">
    <source>
        <dbReference type="Google" id="ProtNLM"/>
    </source>
</evidence>
<dbReference type="SUPFAM" id="SSF75011">
    <property type="entry name" value="3-carboxy-cis,cis-mucoante lactonizing enzyme"/>
    <property type="match status" value="1"/>
</dbReference>